<feature type="signal peptide" evidence="1">
    <location>
        <begin position="1"/>
        <end position="23"/>
    </location>
</feature>
<keyword evidence="1" id="KW-0732">Signal</keyword>
<evidence type="ECO:0000256" key="1">
    <source>
        <dbReference type="SAM" id="SignalP"/>
    </source>
</evidence>
<protein>
    <submittedName>
        <fullName evidence="2">Uncharacterized protein</fullName>
    </submittedName>
</protein>
<comment type="caution">
    <text evidence="2">The sequence shown here is derived from an EMBL/GenBank/DDBJ whole genome shotgun (WGS) entry which is preliminary data.</text>
</comment>
<accession>A0ABQ5F728</accession>
<feature type="chain" id="PRO_5045677679" evidence="1">
    <location>
        <begin position="24"/>
        <end position="77"/>
    </location>
</feature>
<gene>
    <name evidence="2" type="ORF">Tco_1002620</name>
</gene>
<keyword evidence="3" id="KW-1185">Reference proteome</keyword>
<evidence type="ECO:0000313" key="3">
    <source>
        <dbReference type="Proteomes" id="UP001151760"/>
    </source>
</evidence>
<reference evidence="2" key="1">
    <citation type="journal article" date="2022" name="Int. J. Mol. Sci.">
        <title>Draft Genome of Tanacetum Coccineum: Genomic Comparison of Closely Related Tanacetum-Family Plants.</title>
        <authorList>
            <person name="Yamashiro T."/>
            <person name="Shiraishi A."/>
            <person name="Nakayama K."/>
            <person name="Satake H."/>
        </authorList>
    </citation>
    <scope>NUCLEOTIDE SEQUENCE</scope>
</reference>
<dbReference type="Proteomes" id="UP001151760">
    <property type="component" value="Unassembled WGS sequence"/>
</dbReference>
<evidence type="ECO:0000313" key="2">
    <source>
        <dbReference type="EMBL" id="GJT59087.1"/>
    </source>
</evidence>
<proteinExistence type="predicted"/>
<name>A0ABQ5F728_9ASTR</name>
<reference evidence="2" key="2">
    <citation type="submission" date="2022-01" db="EMBL/GenBank/DDBJ databases">
        <authorList>
            <person name="Yamashiro T."/>
            <person name="Shiraishi A."/>
            <person name="Satake H."/>
            <person name="Nakayama K."/>
        </authorList>
    </citation>
    <scope>NUCLEOTIDE SEQUENCE</scope>
</reference>
<dbReference type="EMBL" id="BQNB010017077">
    <property type="protein sequence ID" value="GJT59087.1"/>
    <property type="molecule type" value="Genomic_DNA"/>
</dbReference>
<sequence>MFNIKRTLIVVGWCSVEVGVGCGGSRGGEGDDVGEGVMVVTMVVGASWWRGGDGVVVDDWDDEDGGGVKRLWRQQWW</sequence>
<organism evidence="2 3">
    <name type="scientific">Tanacetum coccineum</name>
    <dbReference type="NCBI Taxonomy" id="301880"/>
    <lineage>
        <taxon>Eukaryota</taxon>
        <taxon>Viridiplantae</taxon>
        <taxon>Streptophyta</taxon>
        <taxon>Embryophyta</taxon>
        <taxon>Tracheophyta</taxon>
        <taxon>Spermatophyta</taxon>
        <taxon>Magnoliopsida</taxon>
        <taxon>eudicotyledons</taxon>
        <taxon>Gunneridae</taxon>
        <taxon>Pentapetalae</taxon>
        <taxon>asterids</taxon>
        <taxon>campanulids</taxon>
        <taxon>Asterales</taxon>
        <taxon>Asteraceae</taxon>
        <taxon>Asteroideae</taxon>
        <taxon>Anthemideae</taxon>
        <taxon>Anthemidinae</taxon>
        <taxon>Tanacetum</taxon>
    </lineage>
</organism>